<dbReference type="EMBL" id="KB908877">
    <property type="protein sequence ID" value="EOA81100.1"/>
    <property type="molecule type" value="Genomic_DNA"/>
</dbReference>
<organism evidence="2 3">
    <name type="scientific">Exserohilum turcicum (strain 28A)</name>
    <name type="common">Northern leaf blight fungus</name>
    <name type="synonym">Setosphaeria turcica</name>
    <dbReference type="NCBI Taxonomy" id="671987"/>
    <lineage>
        <taxon>Eukaryota</taxon>
        <taxon>Fungi</taxon>
        <taxon>Dikarya</taxon>
        <taxon>Ascomycota</taxon>
        <taxon>Pezizomycotina</taxon>
        <taxon>Dothideomycetes</taxon>
        <taxon>Pleosporomycetidae</taxon>
        <taxon>Pleosporales</taxon>
        <taxon>Pleosporineae</taxon>
        <taxon>Pleosporaceae</taxon>
        <taxon>Exserohilum</taxon>
    </lineage>
</organism>
<name>R0I664_EXST2</name>
<feature type="compositionally biased region" description="Basic and acidic residues" evidence="1">
    <location>
        <begin position="1"/>
        <end position="24"/>
    </location>
</feature>
<dbReference type="GeneID" id="19401344"/>
<proteinExistence type="predicted"/>
<feature type="region of interest" description="Disordered" evidence="1">
    <location>
        <begin position="1"/>
        <end position="51"/>
    </location>
</feature>
<sequence length="76" mass="8490">MNTSKAVDRNSNGHEERLSADENVGKAFSRPASHAGATCPHDSKRYSNQRGRIPQLILAMAALRLENNKIEEMIKR</sequence>
<evidence type="ECO:0000256" key="1">
    <source>
        <dbReference type="SAM" id="MobiDB-lite"/>
    </source>
</evidence>
<keyword evidence="3" id="KW-1185">Reference proteome</keyword>
<evidence type="ECO:0000313" key="3">
    <source>
        <dbReference type="Proteomes" id="UP000016935"/>
    </source>
</evidence>
<dbReference type="AlphaFoldDB" id="R0I664"/>
<protein>
    <submittedName>
        <fullName evidence="2">Uncharacterized protein</fullName>
    </submittedName>
</protein>
<dbReference type="OrthoDB" id="3688062at2759"/>
<dbReference type="RefSeq" id="XP_008031633.1">
    <property type="nucleotide sequence ID" value="XM_008033442.1"/>
</dbReference>
<dbReference type="HOGENOM" id="CLU_172006_0_0_1"/>
<evidence type="ECO:0000313" key="2">
    <source>
        <dbReference type="EMBL" id="EOA81100.1"/>
    </source>
</evidence>
<reference evidence="2 3" key="1">
    <citation type="journal article" date="2012" name="PLoS Pathog.">
        <title>Diverse lifestyles and strategies of plant pathogenesis encoded in the genomes of eighteen Dothideomycetes fungi.</title>
        <authorList>
            <person name="Ohm R.A."/>
            <person name="Feau N."/>
            <person name="Henrissat B."/>
            <person name="Schoch C.L."/>
            <person name="Horwitz B.A."/>
            <person name="Barry K.W."/>
            <person name="Condon B.J."/>
            <person name="Copeland A.C."/>
            <person name="Dhillon B."/>
            <person name="Glaser F."/>
            <person name="Hesse C.N."/>
            <person name="Kosti I."/>
            <person name="LaButti K."/>
            <person name="Lindquist E.A."/>
            <person name="Lucas S."/>
            <person name="Salamov A.A."/>
            <person name="Bradshaw R.E."/>
            <person name="Ciuffetti L."/>
            <person name="Hamelin R.C."/>
            <person name="Kema G.H.J."/>
            <person name="Lawrence C."/>
            <person name="Scott J.A."/>
            <person name="Spatafora J.W."/>
            <person name="Turgeon B.G."/>
            <person name="de Wit P.J.G.M."/>
            <person name="Zhong S."/>
            <person name="Goodwin S.B."/>
            <person name="Grigoriev I.V."/>
        </authorList>
    </citation>
    <scope>NUCLEOTIDE SEQUENCE [LARGE SCALE GENOMIC DNA]</scope>
    <source>
        <strain evidence="3">28A</strain>
    </source>
</reference>
<dbReference type="Proteomes" id="UP000016935">
    <property type="component" value="Unassembled WGS sequence"/>
</dbReference>
<accession>R0I664</accession>
<gene>
    <name evidence="2" type="ORF">SETTUDRAFT_174716</name>
</gene>
<reference evidence="2 3" key="2">
    <citation type="journal article" date="2013" name="PLoS Genet.">
        <title>Comparative genome structure, secondary metabolite, and effector coding capacity across Cochliobolus pathogens.</title>
        <authorList>
            <person name="Condon B.J."/>
            <person name="Leng Y."/>
            <person name="Wu D."/>
            <person name="Bushley K.E."/>
            <person name="Ohm R.A."/>
            <person name="Otillar R."/>
            <person name="Martin J."/>
            <person name="Schackwitz W."/>
            <person name="Grimwood J."/>
            <person name="MohdZainudin N."/>
            <person name="Xue C."/>
            <person name="Wang R."/>
            <person name="Manning V.A."/>
            <person name="Dhillon B."/>
            <person name="Tu Z.J."/>
            <person name="Steffenson B.J."/>
            <person name="Salamov A."/>
            <person name="Sun H."/>
            <person name="Lowry S."/>
            <person name="LaButti K."/>
            <person name="Han J."/>
            <person name="Copeland A."/>
            <person name="Lindquist E."/>
            <person name="Barry K."/>
            <person name="Schmutz J."/>
            <person name="Baker S.E."/>
            <person name="Ciuffetti L.M."/>
            <person name="Grigoriev I.V."/>
            <person name="Zhong S."/>
            <person name="Turgeon B.G."/>
        </authorList>
    </citation>
    <scope>NUCLEOTIDE SEQUENCE [LARGE SCALE GENOMIC DNA]</scope>
    <source>
        <strain evidence="3">28A</strain>
    </source>
</reference>